<reference evidence="1 2" key="1">
    <citation type="submission" date="2019-03" db="EMBL/GenBank/DDBJ databases">
        <title>An improved genome assembly of the fluke Schistosoma japonicum.</title>
        <authorList>
            <person name="Hu W."/>
            <person name="Luo F."/>
            <person name="Yin M."/>
            <person name="Mo X."/>
            <person name="Sun C."/>
            <person name="Wu Q."/>
            <person name="Zhu B."/>
            <person name="Xiang M."/>
            <person name="Wang J."/>
            <person name="Wang Y."/>
            <person name="Zhang T."/>
            <person name="Xu B."/>
            <person name="Zheng H."/>
            <person name="Feng Z."/>
        </authorList>
    </citation>
    <scope>NUCLEOTIDE SEQUENCE [LARGE SCALE GENOMIC DNA]</scope>
    <source>
        <strain evidence="1">HuSjv2</strain>
        <tissue evidence="1">Worms</tissue>
    </source>
</reference>
<sequence length="136" mass="16098">LLSFYYAIFTQHYCYVLRNCSALDNCHSVNEIFTLFNQNNWNSSRKYSSKSFQHFGDNSSLFNIRYRCLKLKMNESDDFSTHVGVVNRECERLQSEKFADIRTRLLHRLDQEPTLSLNDIAAEYQRLTNLKHDTAL</sequence>
<keyword evidence="2" id="KW-1185">Reference proteome</keyword>
<dbReference type="Proteomes" id="UP000311919">
    <property type="component" value="Unassembled WGS sequence"/>
</dbReference>
<evidence type="ECO:0000313" key="1">
    <source>
        <dbReference type="EMBL" id="TNN06305.1"/>
    </source>
</evidence>
<comment type="caution">
    <text evidence="1">The sequence shown here is derived from an EMBL/GenBank/DDBJ whole genome shotgun (WGS) entry which is preliminary data.</text>
</comment>
<evidence type="ECO:0000313" key="2">
    <source>
        <dbReference type="Proteomes" id="UP000311919"/>
    </source>
</evidence>
<feature type="non-terminal residue" evidence="1">
    <location>
        <position position="136"/>
    </location>
</feature>
<dbReference type="AlphaFoldDB" id="A0A4Z2CQ24"/>
<organism evidence="1 2">
    <name type="scientific">Schistosoma japonicum</name>
    <name type="common">Blood fluke</name>
    <dbReference type="NCBI Taxonomy" id="6182"/>
    <lineage>
        <taxon>Eukaryota</taxon>
        <taxon>Metazoa</taxon>
        <taxon>Spiralia</taxon>
        <taxon>Lophotrochozoa</taxon>
        <taxon>Platyhelminthes</taxon>
        <taxon>Trematoda</taxon>
        <taxon>Digenea</taxon>
        <taxon>Strigeidida</taxon>
        <taxon>Schistosomatoidea</taxon>
        <taxon>Schistosomatidae</taxon>
        <taxon>Schistosoma</taxon>
    </lineage>
</organism>
<gene>
    <name evidence="1" type="ORF">EWB00_008435</name>
</gene>
<accession>A0A4Z2CQ24</accession>
<proteinExistence type="predicted"/>
<name>A0A4Z2CQ24_SCHJA</name>
<dbReference type="EMBL" id="SKCS01000469">
    <property type="protein sequence ID" value="TNN06305.1"/>
    <property type="molecule type" value="Genomic_DNA"/>
</dbReference>
<dbReference type="OrthoDB" id="6270619at2759"/>
<dbReference type="STRING" id="6182.A0A4Z2CQ24"/>
<protein>
    <submittedName>
        <fullName evidence="1">Gap-Pol polyprotein</fullName>
    </submittedName>
</protein>
<feature type="non-terminal residue" evidence="1">
    <location>
        <position position="1"/>
    </location>
</feature>